<gene>
    <name evidence="2" type="ORF">H8716_01610</name>
</gene>
<protein>
    <submittedName>
        <fullName evidence="2">YlmC/YmxH family sporulation protein</fullName>
    </submittedName>
</protein>
<accession>A0ABR7N5V9</accession>
<dbReference type="Pfam" id="PF05239">
    <property type="entry name" value="PRC"/>
    <property type="match status" value="1"/>
</dbReference>
<comment type="caution">
    <text evidence="2">The sequence shown here is derived from an EMBL/GenBank/DDBJ whole genome shotgun (WGS) entry which is preliminary data.</text>
</comment>
<dbReference type="EMBL" id="JACRSZ010000001">
    <property type="protein sequence ID" value="MBC8571789.1"/>
    <property type="molecule type" value="Genomic_DNA"/>
</dbReference>
<dbReference type="InterPro" id="IPR027275">
    <property type="entry name" value="PRC-brl_dom"/>
</dbReference>
<evidence type="ECO:0000313" key="3">
    <source>
        <dbReference type="Proteomes" id="UP000657421"/>
    </source>
</evidence>
<dbReference type="SUPFAM" id="SSF50346">
    <property type="entry name" value="PRC-barrel domain"/>
    <property type="match status" value="1"/>
</dbReference>
<dbReference type="InterPro" id="IPR014238">
    <property type="entry name" value="Spore_YlmC/YmxH"/>
</dbReference>
<dbReference type="RefSeq" id="WP_249306729.1">
    <property type="nucleotide sequence ID" value="NZ_JACRSZ010000001.1"/>
</dbReference>
<proteinExistence type="predicted"/>
<dbReference type="Proteomes" id="UP000657421">
    <property type="component" value="Unassembled WGS sequence"/>
</dbReference>
<dbReference type="PANTHER" id="PTHR40061:SF1">
    <property type="entry name" value="SPORULATION PROTEIN YLMC-RELATED"/>
    <property type="match status" value="1"/>
</dbReference>
<dbReference type="PROSITE" id="PS51257">
    <property type="entry name" value="PROKAR_LIPOPROTEIN"/>
    <property type="match status" value="1"/>
</dbReference>
<name>A0ABR7N5V9_9FIRM</name>
<reference evidence="2 3" key="1">
    <citation type="submission" date="2020-08" db="EMBL/GenBank/DDBJ databases">
        <title>Genome public.</title>
        <authorList>
            <person name="Liu C."/>
            <person name="Sun Q."/>
        </authorList>
    </citation>
    <scope>NUCLEOTIDE SEQUENCE [LARGE SCALE GENOMIC DNA]</scope>
    <source>
        <strain evidence="2 3">NSJ-46</strain>
    </source>
</reference>
<dbReference type="NCBIfam" id="TIGR02888">
    <property type="entry name" value="spore_YlmC_YmxH"/>
    <property type="match status" value="1"/>
</dbReference>
<organism evidence="2 3">
    <name type="scientific">Jingyaoa shaoxingensis</name>
    <dbReference type="NCBI Taxonomy" id="2763671"/>
    <lineage>
        <taxon>Bacteria</taxon>
        <taxon>Bacillati</taxon>
        <taxon>Bacillota</taxon>
        <taxon>Clostridia</taxon>
        <taxon>Lachnospirales</taxon>
        <taxon>Lachnospiraceae</taxon>
        <taxon>Jingyaoa</taxon>
    </lineage>
</organism>
<sequence>MRLCELRQKEVINVCSCASMGCVIDVDIDPQNGQVLALIVPGPGRFSTLFGRDHECLIPWHCICQIGDEIILVELKEPHPPKR</sequence>
<dbReference type="InterPro" id="IPR011033">
    <property type="entry name" value="PRC_barrel-like_sf"/>
</dbReference>
<feature type="domain" description="PRC-barrel" evidence="1">
    <location>
        <begin position="2"/>
        <end position="74"/>
    </location>
</feature>
<dbReference type="Gene3D" id="2.30.30.240">
    <property type="entry name" value="PRC-barrel domain"/>
    <property type="match status" value="1"/>
</dbReference>
<dbReference type="PANTHER" id="PTHR40061">
    <property type="entry name" value="SPORULATION PROTEIN YLMC-RELATED"/>
    <property type="match status" value="1"/>
</dbReference>
<evidence type="ECO:0000313" key="2">
    <source>
        <dbReference type="EMBL" id="MBC8571789.1"/>
    </source>
</evidence>
<keyword evidence="3" id="KW-1185">Reference proteome</keyword>
<evidence type="ECO:0000259" key="1">
    <source>
        <dbReference type="Pfam" id="PF05239"/>
    </source>
</evidence>